<evidence type="ECO:0000256" key="4">
    <source>
        <dbReference type="ARBA" id="ARBA00023125"/>
    </source>
</evidence>
<comment type="caution">
    <text evidence="10">The sequence shown here is derived from an EMBL/GenBank/DDBJ whole genome shotgun (WGS) entry which is preliminary data.</text>
</comment>
<dbReference type="GO" id="GO:0000976">
    <property type="term" value="F:transcription cis-regulatory region binding"/>
    <property type="evidence" value="ECO:0007669"/>
    <property type="project" value="TreeGrafter"/>
</dbReference>
<keyword evidence="2" id="KW-0902">Two-component regulatory system</keyword>
<evidence type="ECO:0000259" key="8">
    <source>
        <dbReference type="PROSITE" id="PS50110"/>
    </source>
</evidence>
<dbReference type="Proteomes" id="UP000243024">
    <property type="component" value="Unassembled WGS sequence"/>
</dbReference>
<dbReference type="Gene3D" id="1.10.10.10">
    <property type="entry name" value="Winged helix-like DNA-binding domain superfamily/Winged helix DNA-binding domain"/>
    <property type="match status" value="1"/>
</dbReference>
<evidence type="ECO:0000313" key="11">
    <source>
        <dbReference type="Proteomes" id="UP000243024"/>
    </source>
</evidence>
<name>A0A132N8Q1_HYDSH</name>
<dbReference type="FunFam" id="3.40.50.2300:FF:000001">
    <property type="entry name" value="DNA-binding response regulator PhoB"/>
    <property type="match status" value="1"/>
</dbReference>
<feature type="domain" description="Response regulatory" evidence="8">
    <location>
        <begin position="2"/>
        <end position="116"/>
    </location>
</feature>
<keyword evidence="3" id="KW-0805">Transcription regulation</keyword>
<evidence type="ECO:0000256" key="5">
    <source>
        <dbReference type="ARBA" id="ARBA00023163"/>
    </source>
</evidence>
<dbReference type="GO" id="GO:0005829">
    <property type="term" value="C:cytosol"/>
    <property type="evidence" value="ECO:0007669"/>
    <property type="project" value="TreeGrafter"/>
</dbReference>
<dbReference type="SMART" id="SM00448">
    <property type="entry name" value="REC"/>
    <property type="match status" value="1"/>
</dbReference>
<dbReference type="PROSITE" id="PS50110">
    <property type="entry name" value="RESPONSE_REGULATORY"/>
    <property type="match status" value="1"/>
</dbReference>
<accession>A0A132N8Q1</accession>
<evidence type="ECO:0000313" key="10">
    <source>
        <dbReference type="EMBL" id="OAR04495.1"/>
    </source>
</evidence>
<reference evidence="10 11" key="1">
    <citation type="submission" date="2015-09" db="EMBL/GenBank/DDBJ databases">
        <title>Draft genome sequence of Hydrogenibacillus schlegelii DSM 2000.</title>
        <authorList>
            <person name="Hemp J."/>
        </authorList>
    </citation>
    <scope>NUCLEOTIDE SEQUENCE [LARGE SCALE GENOMIC DNA]</scope>
    <source>
        <strain evidence="10 11">MA 48</strain>
    </source>
</reference>
<dbReference type="InterPro" id="IPR036388">
    <property type="entry name" value="WH-like_DNA-bd_sf"/>
</dbReference>
<dbReference type="GO" id="GO:0000156">
    <property type="term" value="F:phosphorelay response regulator activity"/>
    <property type="evidence" value="ECO:0007669"/>
    <property type="project" value="TreeGrafter"/>
</dbReference>
<evidence type="ECO:0000256" key="6">
    <source>
        <dbReference type="PROSITE-ProRule" id="PRU00169"/>
    </source>
</evidence>
<protein>
    <submittedName>
        <fullName evidence="10">Two-component system response regulator</fullName>
    </submittedName>
</protein>
<keyword evidence="1 6" id="KW-0597">Phosphoprotein</keyword>
<dbReference type="Gene3D" id="3.40.50.2300">
    <property type="match status" value="1"/>
</dbReference>
<keyword evidence="4 7" id="KW-0238">DNA-binding</keyword>
<dbReference type="InterPro" id="IPR011006">
    <property type="entry name" value="CheY-like_superfamily"/>
</dbReference>
<keyword evidence="5" id="KW-0804">Transcription</keyword>
<proteinExistence type="predicted"/>
<dbReference type="GO" id="GO:0006355">
    <property type="term" value="P:regulation of DNA-templated transcription"/>
    <property type="evidence" value="ECO:0007669"/>
    <property type="project" value="InterPro"/>
</dbReference>
<evidence type="ECO:0000256" key="3">
    <source>
        <dbReference type="ARBA" id="ARBA00023015"/>
    </source>
</evidence>
<evidence type="ECO:0000256" key="2">
    <source>
        <dbReference type="ARBA" id="ARBA00023012"/>
    </source>
</evidence>
<dbReference type="PROSITE" id="PS51755">
    <property type="entry name" value="OMPR_PHOB"/>
    <property type="match status" value="1"/>
</dbReference>
<dbReference type="PANTHER" id="PTHR48111:SF36">
    <property type="entry name" value="TRANSCRIPTIONAL REGULATORY PROTEIN CUTR"/>
    <property type="match status" value="1"/>
</dbReference>
<evidence type="ECO:0000259" key="9">
    <source>
        <dbReference type="PROSITE" id="PS51755"/>
    </source>
</evidence>
<keyword evidence="11" id="KW-1185">Reference proteome</keyword>
<dbReference type="GO" id="GO:0032993">
    <property type="term" value="C:protein-DNA complex"/>
    <property type="evidence" value="ECO:0007669"/>
    <property type="project" value="TreeGrafter"/>
</dbReference>
<gene>
    <name evidence="10" type="ORF">SA87_01825</name>
</gene>
<dbReference type="PANTHER" id="PTHR48111">
    <property type="entry name" value="REGULATOR OF RPOS"/>
    <property type="match status" value="1"/>
</dbReference>
<dbReference type="AlphaFoldDB" id="A0A132N8Q1"/>
<organism evidence="10 11">
    <name type="scientific">Hydrogenibacillus schlegelii</name>
    <name type="common">Bacillus schlegelii</name>
    <dbReference type="NCBI Taxonomy" id="1484"/>
    <lineage>
        <taxon>Bacteria</taxon>
        <taxon>Bacillati</taxon>
        <taxon>Bacillota</taxon>
        <taxon>Bacilli</taxon>
        <taxon>Bacillales</taxon>
        <taxon>Bacillales Family X. Incertae Sedis</taxon>
        <taxon>Hydrogenibacillus</taxon>
    </lineage>
</organism>
<feature type="domain" description="OmpR/PhoB-type" evidence="9">
    <location>
        <begin position="124"/>
        <end position="222"/>
    </location>
</feature>
<feature type="modified residue" description="4-aspartylphosphate" evidence="6">
    <location>
        <position position="51"/>
    </location>
</feature>
<dbReference type="InterPro" id="IPR001789">
    <property type="entry name" value="Sig_transdc_resp-reg_receiver"/>
</dbReference>
<evidence type="ECO:0000256" key="1">
    <source>
        <dbReference type="ARBA" id="ARBA00022553"/>
    </source>
</evidence>
<evidence type="ECO:0000256" key="7">
    <source>
        <dbReference type="PROSITE-ProRule" id="PRU01091"/>
    </source>
</evidence>
<dbReference type="SUPFAM" id="SSF52172">
    <property type="entry name" value="CheY-like"/>
    <property type="match status" value="1"/>
</dbReference>
<dbReference type="Pfam" id="PF00486">
    <property type="entry name" value="Trans_reg_C"/>
    <property type="match status" value="1"/>
</dbReference>
<dbReference type="EMBL" id="JXBB01000015">
    <property type="protein sequence ID" value="OAR04495.1"/>
    <property type="molecule type" value="Genomic_DNA"/>
</dbReference>
<dbReference type="InterPro" id="IPR039420">
    <property type="entry name" value="WalR-like"/>
</dbReference>
<sequence length="229" mass="26019">MRLLLVEDEADFAQALARRLSREGFAVDIVHDGEAALELADVHAYDLVLLDLNLPKIDGLDVCRALRAKRPELFIIMLTARDGLQDKIAGLEEGADDYIVKPFHFAELLARIHAVLRRDPRARTPVLTVGTLRLDPLRRLAWRGDERLSLTKKEFAILEYLMRRPGEVVTQEDLLEHVWDASANPFTASVRVHIHALRRKLGDSADAPRYIETVPGGYRLRTDESESRR</sequence>
<dbReference type="SMART" id="SM00862">
    <property type="entry name" value="Trans_reg_C"/>
    <property type="match status" value="1"/>
</dbReference>
<feature type="DNA-binding region" description="OmpR/PhoB-type" evidence="7">
    <location>
        <begin position="124"/>
        <end position="222"/>
    </location>
</feature>
<dbReference type="Gene3D" id="6.10.250.690">
    <property type="match status" value="1"/>
</dbReference>
<dbReference type="CDD" id="cd00383">
    <property type="entry name" value="trans_reg_C"/>
    <property type="match status" value="1"/>
</dbReference>
<dbReference type="OrthoDB" id="9790442at2"/>
<dbReference type="InterPro" id="IPR001867">
    <property type="entry name" value="OmpR/PhoB-type_DNA-bd"/>
</dbReference>
<dbReference type="STRING" id="1484.SA87_01825"/>
<dbReference type="Pfam" id="PF00072">
    <property type="entry name" value="Response_reg"/>
    <property type="match status" value="1"/>
</dbReference>